<name>A0A1H2GAI1_9GAMM</name>
<dbReference type="Proteomes" id="UP000243063">
    <property type="component" value="Chromosome I"/>
</dbReference>
<keyword evidence="1" id="KW-0812">Transmembrane</keyword>
<evidence type="ECO:0000313" key="2">
    <source>
        <dbReference type="EMBL" id="SDU16663.1"/>
    </source>
</evidence>
<dbReference type="GO" id="GO:0016811">
    <property type="term" value="F:hydrolase activity, acting on carbon-nitrogen (but not peptide) bonds, in linear amides"/>
    <property type="evidence" value="ECO:0007669"/>
    <property type="project" value="TreeGrafter"/>
</dbReference>
<dbReference type="InterPro" id="IPR003737">
    <property type="entry name" value="GlcNAc_PI_deacetylase-related"/>
</dbReference>
<evidence type="ECO:0000256" key="1">
    <source>
        <dbReference type="SAM" id="Phobius"/>
    </source>
</evidence>
<dbReference type="RefSeq" id="WP_090213571.1">
    <property type="nucleotide sequence ID" value="NZ_LT629780.1"/>
</dbReference>
<dbReference type="PANTHER" id="PTHR12993">
    <property type="entry name" value="N-ACETYLGLUCOSAMINYL-PHOSPHATIDYLINOSITOL DE-N-ACETYLASE-RELATED"/>
    <property type="match status" value="1"/>
</dbReference>
<proteinExistence type="predicted"/>
<protein>
    <submittedName>
        <fullName evidence="2">GlcNAc-PI de-N-acetylase</fullName>
    </submittedName>
</protein>
<dbReference type="InterPro" id="IPR024078">
    <property type="entry name" value="LmbE-like_dom_sf"/>
</dbReference>
<sequence length="479" mass="53112">MTARKQQLLKRHRRHKRIALLVALVVLALAGVLLAWWLVPLLLLLGWIAHEAWFADHLFYAPGDDYRYHFPPGTPRLAATLESDGRLRLDEPLPPGETLILELRIEATLLGRLCDPQVWIGADRQDFERGVAGLRYLNLSGQREALERGELRLRGRFCRLAASGALLVLENPDYAQQRLMVVAPHADDAELAAFGLYSRAAEASIVTLTQGEIEADGYRRLGLDATAAARLKGRLRSWDSLAVPLWGGVGQQRCVQLGYYCLQLPAMAAEPAQPFGSRESGETDIRSARRHNPLPLPGDADGQPNWHNLVADLVALLEHFRPEVLVTPHPELDPHADHVAATRALHEAVARSAWKPSTLLLYANHLHDNDRWPMGPAEGGIALPPAIEALPADGLWSPTLDAAVRLDKAMALAMQHDLQGRLPAKKRLRRAIQRVLAGRRWPATGEDEFFRKAVRRHELFWVRPLSGHAAVGAKARAGI</sequence>
<dbReference type="EMBL" id="LT629780">
    <property type="protein sequence ID" value="SDU16663.1"/>
    <property type="molecule type" value="Genomic_DNA"/>
</dbReference>
<gene>
    <name evidence="2" type="ORF">SAMN05216580_1682</name>
</gene>
<keyword evidence="1" id="KW-0472">Membrane</keyword>
<dbReference type="Gene3D" id="3.40.50.10320">
    <property type="entry name" value="LmbE-like"/>
    <property type="match status" value="1"/>
</dbReference>
<dbReference type="Pfam" id="PF02585">
    <property type="entry name" value="PIG-L"/>
    <property type="match status" value="1"/>
</dbReference>
<dbReference type="SUPFAM" id="SSF102588">
    <property type="entry name" value="LmbE-like"/>
    <property type="match status" value="1"/>
</dbReference>
<reference evidence="3" key="1">
    <citation type="submission" date="2016-10" db="EMBL/GenBank/DDBJ databases">
        <authorList>
            <person name="Varghese N."/>
            <person name="Submissions S."/>
        </authorList>
    </citation>
    <scope>NUCLEOTIDE SEQUENCE [LARGE SCALE GENOMIC DNA]</scope>
    <source>
        <strain evidence="3">CCTCC 2012022</strain>
    </source>
</reference>
<dbReference type="STRING" id="1245526.SAMN05216580_1682"/>
<accession>A0A1H2GAI1</accession>
<dbReference type="OrthoDB" id="7007936at2"/>
<keyword evidence="3" id="KW-1185">Reference proteome</keyword>
<dbReference type="AlphaFoldDB" id="A0A1H2GAI1"/>
<dbReference type="PANTHER" id="PTHR12993:SF29">
    <property type="entry name" value="BLR3841 PROTEIN"/>
    <property type="match status" value="1"/>
</dbReference>
<organism evidence="2 3">
    <name type="scientific">Geopseudomonas guangdongensis</name>
    <dbReference type="NCBI Taxonomy" id="1245526"/>
    <lineage>
        <taxon>Bacteria</taxon>
        <taxon>Pseudomonadati</taxon>
        <taxon>Pseudomonadota</taxon>
        <taxon>Gammaproteobacteria</taxon>
        <taxon>Pseudomonadales</taxon>
        <taxon>Pseudomonadaceae</taxon>
        <taxon>Geopseudomonas</taxon>
    </lineage>
</organism>
<feature type="transmembrane region" description="Helical" evidence="1">
    <location>
        <begin position="20"/>
        <end position="49"/>
    </location>
</feature>
<evidence type="ECO:0000313" key="3">
    <source>
        <dbReference type="Proteomes" id="UP000243063"/>
    </source>
</evidence>
<keyword evidence="1" id="KW-1133">Transmembrane helix</keyword>